<evidence type="ECO:0000313" key="2">
    <source>
        <dbReference type="Proteomes" id="UP000320672"/>
    </source>
</evidence>
<dbReference type="InterPro" id="IPR036278">
    <property type="entry name" value="Sialidase_sf"/>
</dbReference>
<dbReference type="KEGG" id="rml:FF011L_54030"/>
<evidence type="ECO:0008006" key="3">
    <source>
        <dbReference type="Google" id="ProtNLM"/>
    </source>
</evidence>
<accession>A0A517MNY3</accession>
<dbReference type="SUPFAM" id="SSF50939">
    <property type="entry name" value="Sialidases"/>
    <property type="match status" value="1"/>
</dbReference>
<dbReference type="EMBL" id="CP036262">
    <property type="protein sequence ID" value="QDS96591.1"/>
    <property type="molecule type" value="Genomic_DNA"/>
</dbReference>
<keyword evidence="2" id="KW-1185">Reference proteome</keyword>
<sequence>MSKPSVNRRVLLAGIGVGALQSGLVGGVPSFAADAGDAAGTPLIASISKQTLWRNRDGKQKTWFHPRVCMVPTKEGTPYALMTLQEIGGSDYFGPVHFSISKDLGQTWSEPEPIPALGRQPVPGRDDGLEAGVCDITPQYHPPTDSVLALGHVVFYKGKYFARGEQLARYPVYATRQSDGTWSDRKILEWDDPRGAYIYTNNCGQRVVMPDGAIQMSFTFGPTAQNRMVSGVHADYDGNQLTLKSVGPPLHNAVGRGLLEPSVTRFGDRYRMTIRAEDDHGYYSESEDGLQWSPKRAWAWDDGEPIRMSTTQQHWLTHSDGLFLVYSRHDAQNEKVMRWRSPLWVAQVDVDNQCLIRSTEQVLLPLVGDGVKDADNVALMGNFGVVNATPHESWVTVGEWMPRANYRGDVLMARINWSRPNRLVESI</sequence>
<dbReference type="Proteomes" id="UP000320672">
    <property type="component" value="Chromosome"/>
</dbReference>
<dbReference type="Gene3D" id="2.120.10.10">
    <property type="match status" value="1"/>
</dbReference>
<dbReference type="PROSITE" id="PS51318">
    <property type="entry name" value="TAT"/>
    <property type="match status" value="1"/>
</dbReference>
<dbReference type="OrthoDB" id="263988at2"/>
<dbReference type="AlphaFoldDB" id="A0A517MNY3"/>
<dbReference type="InterPro" id="IPR006311">
    <property type="entry name" value="TAT_signal"/>
</dbReference>
<dbReference type="CDD" id="cd15482">
    <property type="entry name" value="Sialidase_non-viral"/>
    <property type="match status" value="1"/>
</dbReference>
<protein>
    <recommendedName>
        <fullName evidence="3">Sialidase domain-containing protein</fullName>
    </recommendedName>
</protein>
<organism evidence="1 2">
    <name type="scientific">Roseimaritima multifibrata</name>
    <dbReference type="NCBI Taxonomy" id="1930274"/>
    <lineage>
        <taxon>Bacteria</taxon>
        <taxon>Pseudomonadati</taxon>
        <taxon>Planctomycetota</taxon>
        <taxon>Planctomycetia</taxon>
        <taxon>Pirellulales</taxon>
        <taxon>Pirellulaceae</taxon>
        <taxon>Roseimaritima</taxon>
    </lineage>
</organism>
<dbReference type="RefSeq" id="WP_145354711.1">
    <property type="nucleotide sequence ID" value="NZ_CP036262.1"/>
</dbReference>
<name>A0A517MNY3_9BACT</name>
<reference evidence="1 2" key="1">
    <citation type="submission" date="2019-02" db="EMBL/GenBank/DDBJ databases">
        <title>Deep-cultivation of Planctomycetes and their phenomic and genomic characterization uncovers novel biology.</title>
        <authorList>
            <person name="Wiegand S."/>
            <person name="Jogler M."/>
            <person name="Boedeker C."/>
            <person name="Pinto D."/>
            <person name="Vollmers J."/>
            <person name="Rivas-Marin E."/>
            <person name="Kohn T."/>
            <person name="Peeters S.H."/>
            <person name="Heuer A."/>
            <person name="Rast P."/>
            <person name="Oberbeckmann S."/>
            <person name="Bunk B."/>
            <person name="Jeske O."/>
            <person name="Meyerdierks A."/>
            <person name="Storesund J.E."/>
            <person name="Kallscheuer N."/>
            <person name="Luecker S."/>
            <person name="Lage O.M."/>
            <person name="Pohl T."/>
            <person name="Merkel B.J."/>
            <person name="Hornburger P."/>
            <person name="Mueller R.-W."/>
            <person name="Bruemmer F."/>
            <person name="Labrenz M."/>
            <person name="Spormann A.M."/>
            <person name="Op den Camp H."/>
            <person name="Overmann J."/>
            <person name="Amann R."/>
            <person name="Jetten M.S.M."/>
            <person name="Mascher T."/>
            <person name="Medema M.H."/>
            <person name="Devos D.P."/>
            <person name="Kaster A.-K."/>
            <person name="Ovreas L."/>
            <person name="Rohde M."/>
            <person name="Galperin M.Y."/>
            <person name="Jogler C."/>
        </authorList>
    </citation>
    <scope>NUCLEOTIDE SEQUENCE [LARGE SCALE GENOMIC DNA]</scope>
    <source>
        <strain evidence="1 2">FF011L</strain>
    </source>
</reference>
<proteinExistence type="predicted"/>
<gene>
    <name evidence="1" type="ORF">FF011L_54030</name>
</gene>
<evidence type="ECO:0000313" key="1">
    <source>
        <dbReference type="EMBL" id="QDS96591.1"/>
    </source>
</evidence>